<dbReference type="InterPro" id="IPR010106">
    <property type="entry name" value="RpnA"/>
</dbReference>
<dbReference type="NCBIfam" id="TIGR01784">
    <property type="entry name" value="T_den_put_tspse"/>
    <property type="match status" value="1"/>
</dbReference>
<accession>A0ABS6D8G6</accession>
<dbReference type="EMBL" id="JABACJ020000024">
    <property type="protein sequence ID" value="MBU3877884.1"/>
    <property type="molecule type" value="Genomic_DNA"/>
</dbReference>
<evidence type="ECO:0000313" key="2">
    <source>
        <dbReference type="Proteomes" id="UP000723714"/>
    </source>
</evidence>
<dbReference type="Proteomes" id="UP000723714">
    <property type="component" value="Unassembled WGS sequence"/>
</dbReference>
<protein>
    <submittedName>
        <fullName evidence="1">Rpn family recombination-promoting nuclease/putative transposase</fullName>
    </submittedName>
</protein>
<proteinExistence type="predicted"/>
<keyword evidence="2" id="KW-1185">Reference proteome</keyword>
<gene>
    <name evidence="1" type="ORF">HGO97_018950</name>
</gene>
<sequence length="288" mass="33015">MDVNEKSNTQMPDLGLINVDPILAPLQSLNLMDDYLFDAATVDLEACKIILELSLGITIKKICWKEGQKVIHNLPGKRGIRMDFYVEDGDGRIFDVEMQKRNVGNIPKRTRFYQALLDAPLLESGEKGFDNLNPTYIVVICGFDIFGLKKYRYTFENLCHESLPSPLPLGDGCKKVILNTKGQNDDEADQSLIDFLHYVEHSTDENIPAGCDERLRHLHDKVKHIKSSTQIGVDYMKMEERDRLLKEEGEEKVSRLIQLLIQQSRTAEIDKAVSDKAYRQQLFKEFHL</sequence>
<reference evidence="1 2" key="1">
    <citation type="submission" date="2021-06" db="EMBL/GenBank/DDBJ databases">
        <title>Faecalicatena sp. nov. isolated from porcine feces.</title>
        <authorList>
            <person name="Oh B.S."/>
            <person name="Lee J.H."/>
        </authorList>
    </citation>
    <scope>NUCLEOTIDE SEQUENCE [LARGE SCALE GENOMIC DNA]</scope>
    <source>
        <strain evidence="1 2">AGMB00832</strain>
    </source>
</reference>
<name>A0ABS6D8G6_9FIRM</name>
<dbReference type="Pfam" id="PF12784">
    <property type="entry name" value="PDDEXK_2"/>
    <property type="match status" value="1"/>
</dbReference>
<dbReference type="RefSeq" id="WP_216244456.1">
    <property type="nucleotide sequence ID" value="NZ_JABACJ020000024.1"/>
</dbReference>
<comment type="caution">
    <text evidence="1">The sequence shown here is derived from an EMBL/GenBank/DDBJ whole genome shotgun (WGS) entry which is preliminary data.</text>
</comment>
<organism evidence="1 2">
    <name type="scientific">Faecalicatena faecalis</name>
    <dbReference type="NCBI Taxonomy" id="2726362"/>
    <lineage>
        <taxon>Bacteria</taxon>
        <taxon>Bacillati</taxon>
        <taxon>Bacillota</taxon>
        <taxon>Clostridia</taxon>
        <taxon>Lachnospirales</taxon>
        <taxon>Lachnospiraceae</taxon>
        <taxon>Faecalicatena</taxon>
    </lineage>
</organism>
<evidence type="ECO:0000313" key="1">
    <source>
        <dbReference type="EMBL" id="MBU3877884.1"/>
    </source>
</evidence>